<accession>A0A2P8HYV8</accession>
<proteinExistence type="predicted"/>
<evidence type="ECO:0000313" key="2">
    <source>
        <dbReference type="Proteomes" id="UP000242310"/>
    </source>
</evidence>
<keyword evidence="2" id="KW-1185">Reference proteome</keyword>
<dbReference type="AlphaFoldDB" id="A0A2P8HYV8"/>
<reference evidence="1 2" key="1">
    <citation type="submission" date="2018-03" db="EMBL/GenBank/DDBJ databases">
        <title>Genomic Encyclopedia of Type Strains, Phase III (KMG-III): the genomes of soil and plant-associated and newly described type strains.</title>
        <authorList>
            <person name="Whitman W."/>
        </authorList>
    </citation>
    <scope>NUCLEOTIDE SEQUENCE [LARGE SCALE GENOMIC DNA]</scope>
    <source>
        <strain evidence="1 2">CGMCC 1.07653</strain>
    </source>
</reference>
<dbReference type="EMBL" id="PYAV01000001">
    <property type="protein sequence ID" value="PSL51344.1"/>
    <property type="molecule type" value="Genomic_DNA"/>
</dbReference>
<dbReference type="RefSeq" id="WP_106587412.1">
    <property type="nucleotide sequence ID" value="NZ_PYAV01000001.1"/>
</dbReference>
<sequence length="61" mass="7233">MQVEVHFSYSVKGDHKHQTLHLNVSDEMSEEKIKEYGKEQAADWTKHDIEDITIDSLRYIE</sequence>
<protein>
    <submittedName>
        <fullName evidence="1">Uncharacterized protein</fullName>
    </submittedName>
</protein>
<gene>
    <name evidence="1" type="ORF">B0H94_101258</name>
</gene>
<organism evidence="1 2">
    <name type="scientific">Salsuginibacillus halophilus</name>
    <dbReference type="NCBI Taxonomy" id="517424"/>
    <lineage>
        <taxon>Bacteria</taxon>
        <taxon>Bacillati</taxon>
        <taxon>Bacillota</taxon>
        <taxon>Bacilli</taxon>
        <taxon>Bacillales</taxon>
        <taxon>Bacillaceae</taxon>
        <taxon>Salsuginibacillus</taxon>
    </lineage>
</organism>
<dbReference type="Proteomes" id="UP000242310">
    <property type="component" value="Unassembled WGS sequence"/>
</dbReference>
<comment type="caution">
    <text evidence="1">The sequence shown here is derived from an EMBL/GenBank/DDBJ whole genome shotgun (WGS) entry which is preliminary data.</text>
</comment>
<name>A0A2P8HYV8_9BACI</name>
<evidence type="ECO:0000313" key="1">
    <source>
        <dbReference type="EMBL" id="PSL51344.1"/>
    </source>
</evidence>